<comment type="caution">
    <text evidence="1">The sequence shown here is derived from an EMBL/GenBank/DDBJ whole genome shotgun (WGS) entry which is preliminary data.</text>
</comment>
<reference evidence="1" key="2">
    <citation type="submission" date="2020-12" db="EMBL/GenBank/DDBJ databases">
        <authorList>
            <person name="Kanost M."/>
        </authorList>
    </citation>
    <scope>NUCLEOTIDE SEQUENCE</scope>
</reference>
<dbReference type="Proteomes" id="UP000791440">
    <property type="component" value="Unassembled WGS sequence"/>
</dbReference>
<evidence type="ECO:0000313" key="2">
    <source>
        <dbReference type="Proteomes" id="UP000791440"/>
    </source>
</evidence>
<dbReference type="AlphaFoldDB" id="A0A921ZHQ5"/>
<dbReference type="EMBL" id="JH668565">
    <property type="protein sequence ID" value="KAG6457980.1"/>
    <property type="molecule type" value="Genomic_DNA"/>
</dbReference>
<protein>
    <submittedName>
        <fullName evidence="1">Uncharacterized protein</fullName>
    </submittedName>
</protein>
<organism evidence="1 2">
    <name type="scientific">Manduca sexta</name>
    <name type="common">Tobacco hawkmoth</name>
    <name type="synonym">Tobacco hornworm</name>
    <dbReference type="NCBI Taxonomy" id="7130"/>
    <lineage>
        <taxon>Eukaryota</taxon>
        <taxon>Metazoa</taxon>
        <taxon>Ecdysozoa</taxon>
        <taxon>Arthropoda</taxon>
        <taxon>Hexapoda</taxon>
        <taxon>Insecta</taxon>
        <taxon>Pterygota</taxon>
        <taxon>Neoptera</taxon>
        <taxon>Endopterygota</taxon>
        <taxon>Lepidoptera</taxon>
        <taxon>Glossata</taxon>
        <taxon>Ditrysia</taxon>
        <taxon>Bombycoidea</taxon>
        <taxon>Sphingidae</taxon>
        <taxon>Sphinginae</taxon>
        <taxon>Sphingini</taxon>
        <taxon>Manduca</taxon>
    </lineage>
</organism>
<accession>A0A921ZHQ5</accession>
<name>A0A921ZHQ5_MANSE</name>
<sequence>MAYNLGIRLPPEPKYFTFYDPGAYQYESSVKSKPNKVPFNSSKPRDTQAGIKLWTHAIYDGTIKPKIPNCTAMSSKIPRFPYEALSKEDLEELLCRCGYTNPCECPLEEKEEELVTCHAKIPRRLFKGPAPPPLLANGLSTPSKGDHGFQILADGSIKRIKDKVTNESPPFYDVTVNDFTTFYQGCKWSKRTSQRSTKLQEVYPSPADYDIFKKPFTDFEICAENFRSYKRKTTKQLRFIEMVQQRNILENLPGPANYNVKSPKFHELQHLGPKAKRFSFEKNYEAPGPANYWIRRDFDLAEIPEQPCHARLPEPSCFGVKDTRFKPLKEVGPSPATYSPSYKPCQFMKCSKAPFNNSAIRFKEEMLSETDEKDETTVENENGKMKKPCIVPTWQLKSKTRRFEQLKKKPCEPSPADLPQPTTNIERSRHLQFIAPFFSSEGRFQPWFDWMPVFGKVKTPGPCTYALEKPKCYPAVPHGPLSRAPRFPSHARDTPAPNEYNVGRGIETILATHNQRLKNNIENKHKFIWDPPVEPKQLSFEERITLLIHKSIALLEVGDVPGEKFSKLITNKSSGILEKRNSDKMLRSIVHGQKIVHYY</sequence>
<proteinExistence type="predicted"/>
<reference evidence="1" key="1">
    <citation type="journal article" date="2016" name="Insect Biochem. Mol. Biol.">
        <title>Multifaceted biological insights from a draft genome sequence of the tobacco hornworm moth, Manduca sexta.</title>
        <authorList>
            <person name="Kanost M.R."/>
            <person name="Arrese E.L."/>
            <person name="Cao X."/>
            <person name="Chen Y.R."/>
            <person name="Chellapilla S."/>
            <person name="Goldsmith M.R."/>
            <person name="Grosse-Wilde E."/>
            <person name="Heckel D.G."/>
            <person name="Herndon N."/>
            <person name="Jiang H."/>
            <person name="Papanicolaou A."/>
            <person name="Qu J."/>
            <person name="Soulages J.L."/>
            <person name="Vogel H."/>
            <person name="Walters J."/>
            <person name="Waterhouse R.M."/>
            <person name="Ahn S.J."/>
            <person name="Almeida F.C."/>
            <person name="An C."/>
            <person name="Aqrawi P."/>
            <person name="Bretschneider A."/>
            <person name="Bryant W.B."/>
            <person name="Bucks S."/>
            <person name="Chao H."/>
            <person name="Chevignon G."/>
            <person name="Christen J.M."/>
            <person name="Clarke D.F."/>
            <person name="Dittmer N.T."/>
            <person name="Ferguson L.C.F."/>
            <person name="Garavelou S."/>
            <person name="Gordon K.H.J."/>
            <person name="Gunaratna R.T."/>
            <person name="Han Y."/>
            <person name="Hauser F."/>
            <person name="He Y."/>
            <person name="Heidel-Fischer H."/>
            <person name="Hirsh A."/>
            <person name="Hu Y."/>
            <person name="Jiang H."/>
            <person name="Kalra D."/>
            <person name="Klinner C."/>
            <person name="Konig C."/>
            <person name="Kovar C."/>
            <person name="Kroll A.R."/>
            <person name="Kuwar S.S."/>
            <person name="Lee S.L."/>
            <person name="Lehman R."/>
            <person name="Li K."/>
            <person name="Li Z."/>
            <person name="Liang H."/>
            <person name="Lovelace S."/>
            <person name="Lu Z."/>
            <person name="Mansfield J.H."/>
            <person name="McCulloch K.J."/>
            <person name="Mathew T."/>
            <person name="Morton B."/>
            <person name="Muzny D.M."/>
            <person name="Neunemann D."/>
            <person name="Ongeri F."/>
            <person name="Pauchet Y."/>
            <person name="Pu L.L."/>
            <person name="Pyrousis I."/>
            <person name="Rao X.J."/>
            <person name="Redding A."/>
            <person name="Roesel C."/>
            <person name="Sanchez-Gracia A."/>
            <person name="Schaack S."/>
            <person name="Shukla A."/>
            <person name="Tetreau G."/>
            <person name="Wang Y."/>
            <person name="Xiong G.H."/>
            <person name="Traut W."/>
            <person name="Walsh T.K."/>
            <person name="Worley K.C."/>
            <person name="Wu D."/>
            <person name="Wu W."/>
            <person name="Wu Y.Q."/>
            <person name="Zhang X."/>
            <person name="Zou Z."/>
            <person name="Zucker H."/>
            <person name="Briscoe A.D."/>
            <person name="Burmester T."/>
            <person name="Clem R.J."/>
            <person name="Feyereisen R."/>
            <person name="Grimmelikhuijzen C.J.P."/>
            <person name="Hamodrakas S.J."/>
            <person name="Hansson B.S."/>
            <person name="Huguet E."/>
            <person name="Jermiin L.S."/>
            <person name="Lan Q."/>
            <person name="Lehman H.K."/>
            <person name="Lorenzen M."/>
            <person name="Merzendorfer H."/>
            <person name="Michalopoulos I."/>
            <person name="Morton D.B."/>
            <person name="Muthukrishnan S."/>
            <person name="Oakeshott J.G."/>
            <person name="Palmer W."/>
            <person name="Park Y."/>
            <person name="Passarelli A.L."/>
            <person name="Rozas J."/>
            <person name="Schwartz L.M."/>
            <person name="Smith W."/>
            <person name="Southgate A."/>
            <person name="Vilcinskas A."/>
            <person name="Vogt R."/>
            <person name="Wang P."/>
            <person name="Werren J."/>
            <person name="Yu X.Q."/>
            <person name="Zhou J.J."/>
            <person name="Brown S.J."/>
            <person name="Scherer S.E."/>
            <person name="Richards S."/>
            <person name="Blissard G.W."/>
        </authorList>
    </citation>
    <scope>NUCLEOTIDE SEQUENCE</scope>
</reference>
<keyword evidence="2" id="KW-1185">Reference proteome</keyword>
<gene>
    <name evidence="1" type="ORF">O3G_MSEX010611</name>
</gene>
<evidence type="ECO:0000313" key="1">
    <source>
        <dbReference type="EMBL" id="KAG6457980.1"/>
    </source>
</evidence>